<protein>
    <submittedName>
        <fullName evidence="3">Putative f-box and wd domain-containing protein</fullName>
    </submittedName>
</protein>
<feature type="compositionally biased region" description="Basic residues" evidence="1">
    <location>
        <begin position="857"/>
        <end position="868"/>
    </location>
</feature>
<dbReference type="InterPro" id="IPR001810">
    <property type="entry name" value="F-box_dom"/>
</dbReference>
<dbReference type="GO" id="GO:0008540">
    <property type="term" value="C:proteasome regulatory particle, base subcomplex"/>
    <property type="evidence" value="ECO:0007669"/>
    <property type="project" value="TreeGrafter"/>
</dbReference>
<dbReference type="EMBL" id="JNVN01002788">
    <property type="protein sequence ID" value="KHJ31555.1"/>
    <property type="molecule type" value="Genomic_DNA"/>
</dbReference>
<dbReference type="STRING" id="52586.A0A0B1P2I8"/>
<dbReference type="Proteomes" id="UP000030854">
    <property type="component" value="Unassembled WGS sequence"/>
</dbReference>
<gene>
    <name evidence="3" type="ORF">EV44_g6184</name>
</gene>
<dbReference type="AlphaFoldDB" id="A0A0B1P2I8"/>
<dbReference type="SUPFAM" id="SSF81383">
    <property type="entry name" value="F-box domain"/>
    <property type="match status" value="1"/>
</dbReference>
<evidence type="ECO:0000256" key="1">
    <source>
        <dbReference type="SAM" id="MobiDB-lite"/>
    </source>
</evidence>
<dbReference type="GO" id="GO:0031593">
    <property type="term" value="F:polyubiquitin modification-dependent protein binding"/>
    <property type="evidence" value="ECO:0007669"/>
    <property type="project" value="TreeGrafter"/>
</dbReference>
<dbReference type="PROSITE" id="PS50181">
    <property type="entry name" value="FBOX"/>
    <property type="match status" value="1"/>
</dbReference>
<evidence type="ECO:0000313" key="4">
    <source>
        <dbReference type="Proteomes" id="UP000030854"/>
    </source>
</evidence>
<dbReference type="InterPro" id="IPR015943">
    <property type="entry name" value="WD40/YVTN_repeat-like_dom_sf"/>
</dbReference>
<feature type="domain" description="F-box" evidence="2">
    <location>
        <begin position="125"/>
        <end position="171"/>
    </location>
</feature>
<evidence type="ECO:0000313" key="3">
    <source>
        <dbReference type="EMBL" id="KHJ31555.1"/>
    </source>
</evidence>
<dbReference type="InterPro" id="IPR036322">
    <property type="entry name" value="WD40_repeat_dom_sf"/>
</dbReference>
<dbReference type="OMA" id="GPHPTYE"/>
<feature type="region of interest" description="Disordered" evidence="1">
    <location>
        <begin position="916"/>
        <end position="944"/>
    </location>
</feature>
<keyword evidence="4" id="KW-1185">Reference proteome</keyword>
<dbReference type="PANTHER" id="PTHR10223">
    <property type="entry name" value="26S PROTEASOME NON-ATPASE REGULATORY SUBUNIT 4"/>
    <property type="match status" value="1"/>
</dbReference>
<dbReference type="HOGENOM" id="CLU_009186_0_0_1"/>
<dbReference type="InterPro" id="IPR027040">
    <property type="entry name" value="PSMD4"/>
</dbReference>
<dbReference type="InterPro" id="IPR036047">
    <property type="entry name" value="F-box-like_dom_sf"/>
</dbReference>
<organism evidence="3 4">
    <name type="scientific">Uncinula necator</name>
    <name type="common">Grape powdery mildew</name>
    <dbReference type="NCBI Taxonomy" id="52586"/>
    <lineage>
        <taxon>Eukaryota</taxon>
        <taxon>Fungi</taxon>
        <taxon>Dikarya</taxon>
        <taxon>Ascomycota</taxon>
        <taxon>Pezizomycotina</taxon>
        <taxon>Leotiomycetes</taxon>
        <taxon>Erysiphales</taxon>
        <taxon>Erysiphaceae</taxon>
        <taxon>Erysiphe</taxon>
    </lineage>
</organism>
<sequence length="1058" mass="118654">MQSKSNEISLCESNINLSSSQSTVYNHGTEKVQLRSPPSAISLKDESCLFKIFKDDHQENTSQADDAILLGQPNQVWSDKGITTRSNSMKVNFLLEDELLSSILENDKKAEFGIKSRSKSGRSFIPPFDQLPNEVLTVILSYLPASSITAVALVSKRFNVLVTTPHVWRAAFSRSFQGPSKPSEYANHYSVKCLTYPEESHSELRLFNRLTTRASWRSEYILRTRLLCSLERGKPGQLNSKSNDLSRTYNKPKNLNPILTYSSHLVAAVSHIHAVFDSEKKNPRFIHGASESNSVTMSDSVKGVIGEWRLSESELLSRFSEVWTGNPLFGLGDGPVGVPNSMDISLLHGIIIGEGIPAGRSFYQSCNEMRGRYLHQDKSENHEIGIPRIPESIEGVSAVWIAKSHSIPKMTDGLIGMLRGSTLGVVTAYSSGFDIGQTRLIPKGFATAKWVLSPGVPIIAFDIDDSYNSNRKASGRIWAVALNALGEVFYLSRTPSSKLLDKLLEIDVSDRYAWNVGRTVYWSMIENSRRVLRDDPYHTLEFKATHSPRSSPLHSNLSQAQLKKEALEIEKFFQYTPTQFRKAYDSWDMRRRLHVDFAGDDGSGAGEAVFVIKCGTLPKQKAEVMRMTKIGNKQVFPQPSPAQEIQLYSQTTPLRLDSSHFAASIANSTVEVGKECIFNKPNSEDNSLDPELQFLLDTEKNHETEPPKDFYLWQSTIFCLNDYSNIEITSSAIDMSTYALCTANEDPMSLAKFESEISYLNKERACESWSNSIPGNRARFLVVGTNIGSLIIWNMRGTLSQITSNTNELQPFRKIYTDSPEISSIAVSALYIVHGGSDGLVQAWDPLKLKSQPIRTLHSRSSRTHRRITRNESPSGPGSRTRAAGAIILDHDPLRLRGIVSIGTQLRYWSYSGTNDDITRKKRRQPHEGSSNSGSDRFSKNGRGAMRDYINTEQEYFRRDEIQISRENALLRGRFGVGICGLTEEETIRYAELISAEEFEKSKEHNNHKNSHLSDIDMPSQVSSKDDLANPDSGKRRNSIDNFSQDILEAIRLSLLEY</sequence>
<accession>A0A0B1P2I8</accession>
<dbReference type="SMART" id="SM00256">
    <property type="entry name" value="FBOX"/>
    <property type="match status" value="1"/>
</dbReference>
<reference evidence="3 4" key="1">
    <citation type="journal article" date="2014" name="BMC Genomics">
        <title>Adaptive genomic structural variation in the grape powdery mildew pathogen, Erysiphe necator.</title>
        <authorList>
            <person name="Jones L."/>
            <person name="Riaz S."/>
            <person name="Morales-Cruz A."/>
            <person name="Amrine K.C."/>
            <person name="McGuire B."/>
            <person name="Gubler W.D."/>
            <person name="Walker M.A."/>
            <person name="Cantu D."/>
        </authorList>
    </citation>
    <scope>NUCLEOTIDE SEQUENCE [LARGE SCALE GENOMIC DNA]</scope>
    <source>
        <strain evidence="4">c</strain>
    </source>
</reference>
<dbReference type="GO" id="GO:0005634">
    <property type="term" value="C:nucleus"/>
    <property type="evidence" value="ECO:0007669"/>
    <property type="project" value="TreeGrafter"/>
</dbReference>
<feature type="region of interest" description="Disordered" evidence="1">
    <location>
        <begin position="855"/>
        <end position="882"/>
    </location>
</feature>
<dbReference type="Gene3D" id="1.20.1280.50">
    <property type="match status" value="1"/>
</dbReference>
<name>A0A0B1P2I8_UNCNE</name>
<dbReference type="Pfam" id="PF12937">
    <property type="entry name" value="F-box-like"/>
    <property type="match status" value="1"/>
</dbReference>
<dbReference type="PANTHER" id="PTHR10223:SF2">
    <property type="entry name" value="F-BOX AND WD DOMAIN PROTEIN (AFU_ORTHOLOGUE AFUA_6G11400)"/>
    <property type="match status" value="1"/>
</dbReference>
<dbReference type="GO" id="GO:0043161">
    <property type="term" value="P:proteasome-mediated ubiquitin-dependent protein catabolic process"/>
    <property type="evidence" value="ECO:0007669"/>
    <property type="project" value="TreeGrafter"/>
</dbReference>
<comment type="caution">
    <text evidence="3">The sequence shown here is derived from an EMBL/GenBank/DDBJ whole genome shotgun (WGS) entry which is preliminary data.</text>
</comment>
<evidence type="ECO:0000259" key="2">
    <source>
        <dbReference type="PROSITE" id="PS50181"/>
    </source>
</evidence>
<feature type="compositionally biased region" description="Basic and acidic residues" evidence="1">
    <location>
        <begin position="1024"/>
        <end position="1039"/>
    </location>
</feature>
<proteinExistence type="predicted"/>
<feature type="compositionally biased region" description="Basic and acidic residues" evidence="1">
    <location>
        <begin position="1001"/>
        <end position="1015"/>
    </location>
</feature>
<dbReference type="GO" id="GO:0005829">
    <property type="term" value="C:cytosol"/>
    <property type="evidence" value="ECO:0007669"/>
    <property type="project" value="TreeGrafter"/>
</dbReference>
<dbReference type="SUPFAM" id="SSF50978">
    <property type="entry name" value="WD40 repeat-like"/>
    <property type="match status" value="1"/>
</dbReference>
<feature type="region of interest" description="Disordered" evidence="1">
    <location>
        <begin position="1001"/>
        <end position="1039"/>
    </location>
</feature>
<dbReference type="Gene3D" id="2.130.10.10">
    <property type="entry name" value="YVTN repeat-like/Quinoprotein amine dehydrogenase"/>
    <property type="match status" value="1"/>
</dbReference>